<accession>A0A382W023</accession>
<evidence type="ECO:0000256" key="1">
    <source>
        <dbReference type="SAM" id="MobiDB-lite"/>
    </source>
</evidence>
<reference evidence="2" key="1">
    <citation type="submission" date="2018-05" db="EMBL/GenBank/DDBJ databases">
        <authorList>
            <person name="Lanie J.A."/>
            <person name="Ng W.-L."/>
            <person name="Kazmierczak K.M."/>
            <person name="Andrzejewski T.M."/>
            <person name="Davidsen T.M."/>
            <person name="Wayne K.J."/>
            <person name="Tettelin H."/>
            <person name="Glass J.I."/>
            <person name="Rusch D."/>
            <person name="Podicherti R."/>
            <person name="Tsui H.-C.T."/>
            <person name="Winkler M.E."/>
        </authorList>
    </citation>
    <scope>NUCLEOTIDE SEQUENCE</scope>
</reference>
<dbReference type="EMBL" id="UINC01155952">
    <property type="protein sequence ID" value="SVD52103.1"/>
    <property type="molecule type" value="Genomic_DNA"/>
</dbReference>
<name>A0A382W023_9ZZZZ</name>
<protein>
    <submittedName>
        <fullName evidence="2">Uncharacterized protein</fullName>
    </submittedName>
</protein>
<dbReference type="AlphaFoldDB" id="A0A382W023"/>
<gene>
    <name evidence="2" type="ORF">METZ01_LOCUS404957</name>
</gene>
<proteinExistence type="predicted"/>
<feature type="region of interest" description="Disordered" evidence="1">
    <location>
        <begin position="36"/>
        <end position="68"/>
    </location>
</feature>
<feature type="region of interest" description="Disordered" evidence="1">
    <location>
        <begin position="1"/>
        <end position="23"/>
    </location>
</feature>
<sequence length="68" mass="7314">MKNTGSKNKEAKGSRKKKSIGLAATEAAAIRNKYLRAYGETPPPEVAPDPSDEEETLEEAPTTEKPKG</sequence>
<feature type="non-terminal residue" evidence="2">
    <location>
        <position position="68"/>
    </location>
</feature>
<organism evidence="2">
    <name type="scientific">marine metagenome</name>
    <dbReference type="NCBI Taxonomy" id="408172"/>
    <lineage>
        <taxon>unclassified sequences</taxon>
        <taxon>metagenomes</taxon>
        <taxon>ecological metagenomes</taxon>
    </lineage>
</organism>
<evidence type="ECO:0000313" key="2">
    <source>
        <dbReference type="EMBL" id="SVD52103.1"/>
    </source>
</evidence>